<keyword evidence="2" id="KW-1185">Reference proteome</keyword>
<organism evidence="1 2">
    <name type="scientific">Tanacetum coccineum</name>
    <dbReference type="NCBI Taxonomy" id="301880"/>
    <lineage>
        <taxon>Eukaryota</taxon>
        <taxon>Viridiplantae</taxon>
        <taxon>Streptophyta</taxon>
        <taxon>Embryophyta</taxon>
        <taxon>Tracheophyta</taxon>
        <taxon>Spermatophyta</taxon>
        <taxon>Magnoliopsida</taxon>
        <taxon>eudicotyledons</taxon>
        <taxon>Gunneridae</taxon>
        <taxon>Pentapetalae</taxon>
        <taxon>asterids</taxon>
        <taxon>campanulids</taxon>
        <taxon>Asterales</taxon>
        <taxon>Asteraceae</taxon>
        <taxon>Asteroideae</taxon>
        <taxon>Anthemideae</taxon>
        <taxon>Anthemidinae</taxon>
        <taxon>Tanacetum</taxon>
    </lineage>
</organism>
<dbReference type="Proteomes" id="UP001151760">
    <property type="component" value="Unassembled WGS sequence"/>
</dbReference>
<comment type="caution">
    <text evidence="1">The sequence shown here is derived from an EMBL/GenBank/DDBJ whole genome shotgun (WGS) entry which is preliminary data.</text>
</comment>
<sequence length="121" mass="14131">MGRRTISLKQTSLVGKGSESQGKAVNKGFVLRREKAKLLTKGIECEETWEWVRLVPKRRCPLEGGSIQSLKTKEFLQIEKKAIRNGMNRRIRKERRKIREMEGNRKGKNGIEYDLYRKKAL</sequence>
<evidence type="ECO:0000313" key="2">
    <source>
        <dbReference type="Proteomes" id="UP001151760"/>
    </source>
</evidence>
<protein>
    <submittedName>
        <fullName evidence="1">Uncharacterized protein</fullName>
    </submittedName>
</protein>
<reference evidence="1" key="1">
    <citation type="journal article" date="2022" name="Int. J. Mol. Sci.">
        <title>Draft Genome of Tanacetum Coccineum: Genomic Comparison of Closely Related Tanacetum-Family Plants.</title>
        <authorList>
            <person name="Yamashiro T."/>
            <person name="Shiraishi A."/>
            <person name="Nakayama K."/>
            <person name="Satake H."/>
        </authorList>
    </citation>
    <scope>NUCLEOTIDE SEQUENCE</scope>
</reference>
<accession>A0ABQ5CU14</accession>
<proteinExistence type="predicted"/>
<dbReference type="EMBL" id="BQNB010014602">
    <property type="protein sequence ID" value="GJT30160.1"/>
    <property type="molecule type" value="Genomic_DNA"/>
</dbReference>
<gene>
    <name evidence="1" type="ORF">Tco_0910435</name>
</gene>
<reference evidence="1" key="2">
    <citation type="submission" date="2022-01" db="EMBL/GenBank/DDBJ databases">
        <authorList>
            <person name="Yamashiro T."/>
            <person name="Shiraishi A."/>
            <person name="Satake H."/>
            <person name="Nakayama K."/>
        </authorList>
    </citation>
    <scope>NUCLEOTIDE SEQUENCE</scope>
</reference>
<name>A0ABQ5CU14_9ASTR</name>
<evidence type="ECO:0000313" key="1">
    <source>
        <dbReference type="EMBL" id="GJT30160.1"/>
    </source>
</evidence>